<dbReference type="EMBL" id="AWUE01014128">
    <property type="protein sequence ID" value="OMP04955.1"/>
    <property type="molecule type" value="Genomic_DNA"/>
</dbReference>
<dbReference type="STRING" id="93759.A0A1R3KCZ7"/>
<organism evidence="2 3">
    <name type="scientific">Corchorus olitorius</name>
    <dbReference type="NCBI Taxonomy" id="93759"/>
    <lineage>
        <taxon>Eukaryota</taxon>
        <taxon>Viridiplantae</taxon>
        <taxon>Streptophyta</taxon>
        <taxon>Embryophyta</taxon>
        <taxon>Tracheophyta</taxon>
        <taxon>Spermatophyta</taxon>
        <taxon>Magnoliopsida</taxon>
        <taxon>eudicotyledons</taxon>
        <taxon>Gunneridae</taxon>
        <taxon>Pentapetalae</taxon>
        <taxon>rosids</taxon>
        <taxon>malvids</taxon>
        <taxon>Malvales</taxon>
        <taxon>Malvaceae</taxon>
        <taxon>Grewioideae</taxon>
        <taxon>Apeibeae</taxon>
        <taxon>Corchorus</taxon>
    </lineage>
</organism>
<sequence length="351" mass="40431">MSDYFNLPEELFAEILVRLPIEDVVKSTAVCKSWNSLIKTPTFISAHLEKTISFNNSTNTHHLLFRICPKESFLQERVEEKYSLRLDNEDVDEYKELHRPSNVESFWRCFRVAGSINGFVELLDHAAPGKEPKVEVEIYSLNANCWRSITHIAPKYGLNVTNPRTYGNCFVNGAIHMLAMDKDRNLILAFDVSEEVFREIPLPDCLSNGYMKIRRTELLKYGDQSIAAMNWDWDGRDGNQEKVRQIHLWVMKEYGVAMSWTKVFTEVAKMVPRVLSFRQDEEQVFVIVEGGWIASIDIKNKHAETFGVRAVYSYEGYPVIDGFVESLVLLDKPNTCQDVDACNEDRGCKFC</sequence>
<evidence type="ECO:0000313" key="2">
    <source>
        <dbReference type="EMBL" id="OMP04955.1"/>
    </source>
</evidence>
<dbReference type="InterPro" id="IPR050796">
    <property type="entry name" value="SCF_F-box_component"/>
</dbReference>
<gene>
    <name evidence="2" type="ORF">COLO4_09168</name>
</gene>
<evidence type="ECO:0000313" key="3">
    <source>
        <dbReference type="Proteomes" id="UP000187203"/>
    </source>
</evidence>
<dbReference type="SUPFAM" id="SSF81383">
    <property type="entry name" value="F-box domain"/>
    <property type="match status" value="1"/>
</dbReference>
<proteinExistence type="predicted"/>
<dbReference type="OrthoDB" id="5314306at2759"/>
<name>A0A1R3KCZ7_9ROSI</name>
<dbReference type="InterPro" id="IPR006527">
    <property type="entry name" value="F-box-assoc_dom_typ1"/>
</dbReference>
<dbReference type="InterPro" id="IPR017451">
    <property type="entry name" value="F-box-assoc_interact_dom"/>
</dbReference>
<dbReference type="PROSITE" id="PS50181">
    <property type="entry name" value="FBOX"/>
    <property type="match status" value="1"/>
</dbReference>
<comment type="caution">
    <text evidence="2">The sequence shown here is derived from an EMBL/GenBank/DDBJ whole genome shotgun (WGS) entry which is preliminary data.</text>
</comment>
<dbReference type="Pfam" id="PF00646">
    <property type="entry name" value="F-box"/>
    <property type="match status" value="1"/>
</dbReference>
<dbReference type="PANTHER" id="PTHR31672">
    <property type="entry name" value="BNACNNG10540D PROTEIN"/>
    <property type="match status" value="1"/>
</dbReference>
<reference evidence="3" key="1">
    <citation type="submission" date="2013-09" db="EMBL/GenBank/DDBJ databases">
        <title>Corchorus olitorius genome sequencing.</title>
        <authorList>
            <person name="Alam M."/>
            <person name="Haque M.S."/>
            <person name="Islam M.S."/>
            <person name="Emdad E.M."/>
            <person name="Islam M.M."/>
            <person name="Ahmed B."/>
            <person name="Halim A."/>
            <person name="Hossen Q.M.M."/>
            <person name="Hossain M.Z."/>
            <person name="Ahmed R."/>
            <person name="Khan M.M."/>
            <person name="Islam R."/>
            <person name="Rashid M.M."/>
            <person name="Khan S.A."/>
            <person name="Rahman M.S."/>
            <person name="Alam M."/>
            <person name="Yahiya A.S."/>
            <person name="Khan M.S."/>
            <person name="Azam M.S."/>
            <person name="Haque T."/>
            <person name="Lashkar M.Z.H."/>
            <person name="Akhand A.I."/>
            <person name="Morshed G."/>
            <person name="Roy S."/>
            <person name="Uddin K.S."/>
            <person name="Rabeya T."/>
            <person name="Hossain A.S."/>
            <person name="Chowdhury A."/>
            <person name="Snigdha A.R."/>
            <person name="Mortoza M.S."/>
            <person name="Matin S.A."/>
            <person name="Hoque S.M.E."/>
            <person name="Islam M.K."/>
            <person name="Roy D.K."/>
            <person name="Haider R."/>
            <person name="Moosa M.M."/>
            <person name="Elias S.M."/>
            <person name="Hasan A.M."/>
            <person name="Jahan S."/>
            <person name="Shafiuddin M."/>
            <person name="Mahmood N."/>
            <person name="Shommy N.S."/>
        </authorList>
    </citation>
    <scope>NUCLEOTIDE SEQUENCE [LARGE SCALE GENOMIC DNA]</scope>
    <source>
        <strain evidence="3">cv. O-4</strain>
    </source>
</reference>
<accession>A0A1R3KCZ7</accession>
<dbReference type="Proteomes" id="UP000187203">
    <property type="component" value="Unassembled WGS sequence"/>
</dbReference>
<dbReference type="InterPro" id="IPR036047">
    <property type="entry name" value="F-box-like_dom_sf"/>
</dbReference>
<protein>
    <recommendedName>
        <fullName evidence="1">F-box domain-containing protein</fullName>
    </recommendedName>
</protein>
<evidence type="ECO:0000259" key="1">
    <source>
        <dbReference type="PROSITE" id="PS50181"/>
    </source>
</evidence>
<dbReference type="SMART" id="SM00256">
    <property type="entry name" value="FBOX"/>
    <property type="match status" value="1"/>
</dbReference>
<dbReference type="Gene3D" id="1.20.1280.50">
    <property type="match status" value="1"/>
</dbReference>
<dbReference type="PANTHER" id="PTHR31672:SF13">
    <property type="entry name" value="F-BOX PROTEIN CPR30-LIKE"/>
    <property type="match status" value="1"/>
</dbReference>
<dbReference type="NCBIfam" id="TIGR01640">
    <property type="entry name" value="F_box_assoc_1"/>
    <property type="match status" value="1"/>
</dbReference>
<feature type="domain" description="F-box" evidence="1">
    <location>
        <begin position="1"/>
        <end position="51"/>
    </location>
</feature>
<dbReference type="Pfam" id="PF07734">
    <property type="entry name" value="FBA_1"/>
    <property type="match status" value="1"/>
</dbReference>
<dbReference type="AlphaFoldDB" id="A0A1R3KCZ7"/>
<dbReference type="InterPro" id="IPR001810">
    <property type="entry name" value="F-box_dom"/>
</dbReference>
<keyword evidence="3" id="KW-1185">Reference proteome</keyword>
<dbReference type="CDD" id="cd22157">
    <property type="entry name" value="F-box_AtFBW1-like"/>
    <property type="match status" value="1"/>
</dbReference>